<evidence type="ECO:0000256" key="1">
    <source>
        <dbReference type="SAM" id="MobiDB-lite"/>
    </source>
</evidence>
<sequence>MTPYTTLCGQDDKPVPPLVDLINRVLDPDRASGDGGPSSSHLSDSESESSSGSAPDHPEASEPLKLPLRKFVWGSKLVRNALPHYAIPAWLDPLDVDVDDPRKLPLCWYGVPFYSDLVFAYAQRIRVAVYMKHENLNLKPGDLDIYETWPKFVDWFKGESGFTMHLHQVWDEREPLLTFFSNHEMARVTDDMWRVIGDLLDEIDYPKECKPMWYLDRRLDHVHAVTRWRVNEGGNLQGKAEGFWIFALESRLVYAATTVAQDAATPAQLSGG</sequence>
<organism evidence="2 3">
    <name type="scientific">Ganoderma sinense ZZ0214-1</name>
    <dbReference type="NCBI Taxonomy" id="1077348"/>
    <lineage>
        <taxon>Eukaryota</taxon>
        <taxon>Fungi</taxon>
        <taxon>Dikarya</taxon>
        <taxon>Basidiomycota</taxon>
        <taxon>Agaricomycotina</taxon>
        <taxon>Agaricomycetes</taxon>
        <taxon>Polyporales</taxon>
        <taxon>Polyporaceae</taxon>
        <taxon>Ganoderma</taxon>
    </lineage>
</organism>
<reference evidence="2 3" key="1">
    <citation type="journal article" date="2015" name="Sci. Rep.">
        <title>Chromosome-level genome map provides insights into diverse defense mechanisms in the medicinal fungus Ganoderma sinense.</title>
        <authorList>
            <person name="Zhu Y."/>
            <person name="Xu J."/>
            <person name="Sun C."/>
            <person name="Zhou S."/>
            <person name="Xu H."/>
            <person name="Nelson D.R."/>
            <person name="Qian J."/>
            <person name="Song J."/>
            <person name="Luo H."/>
            <person name="Xiang L."/>
            <person name="Li Y."/>
            <person name="Xu Z."/>
            <person name="Ji A."/>
            <person name="Wang L."/>
            <person name="Lu S."/>
            <person name="Hayward A."/>
            <person name="Sun W."/>
            <person name="Li X."/>
            <person name="Schwartz D.C."/>
            <person name="Wang Y."/>
            <person name="Chen S."/>
        </authorList>
    </citation>
    <scope>NUCLEOTIDE SEQUENCE [LARGE SCALE GENOMIC DNA]</scope>
    <source>
        <strain evidence="2 3">ZZ0214-1</strain>
    </source>
</reference>
<name>A0A2G8RZX7_9APHY</name>
<accession>A0A2G8RZX7</accession>
<gene>
    <name evidence="2" type="ORF">GSI_10183</name>
</gene>
<dbReference type="EMBL" id="AYKW01000034">
    <property type="protein sequence ID" value="PIL27044.1"/>
    <property type="molecule type" value="Genomic_DNA"/>
</dbReference>
<dbReference type="Proteomes" id="UP000230002">
    <property type="component" value="Unassembled WGS sequence"/>
</dbReference>
<comment type="caution">
    <text evidence="2">The sequence shown here is derived from an EMBL/GenBank/DDBJ whole genome shotgun (WGS) entry which is preliminary data.</text>
</comment>
<dbReference type="AlphaFoldDB" id="A0A2G8RZX7"/>
<evidence type="ECO:0000313" key="3">
    <source>
        <dbReference type="Proteomes" id="UP000230002"/>
    </source>
</evidence>
<feature type="region of interest" description="Disordered" evidence="1">
    <location>
        <begin position="24"/>
        <end position="62"/>
    </location>
</feature>
<protein>
    <submittedName>
        <fullName evidence="2">Uncharacterized protein</fullName>
    </submittedName>
</protein>
<evidence type="ECO:0000313" key="2">
    <source>
        <dbReference type="EMBL" id="PIL27044.1"/>
    </source>
</evidence>
<keyword evidence="3" id="KW-1185">Reference proteome</keyword>
<dbReference type="OrthoDB" id="2737129at2759"/>
<feature type="compositionally biased region" description="Low complexity" evidence="1">
    <location>
        <begin position="37"/>
        <end position="53"/>
    </location>
</feature>
<proteinExistence type="predicted"/>